<evidence type="ECO:0000256" key="8">
    <source>
        <dbReference type="ARBA" id="ARBA00023187"/>
    </source>
</evidence>
<dbReference type="InterPro" id="IPR006973">
    <property type="entry name" value="Cwf_Cwc_15"/>
</dbReference>
<reference evidence="12" key="1">
    <citation type="submission" date="2019-04" db="EMBL/GenBank/DDBJ databases">
        <title>Friends and foes A comparative genomics studyof 23 Aspergillus species from section Flavi.</title>
        <authorList>
            <consortium name="DOE Joint Genome Institute"/>
            <person name="Kjaerbolling I."/>
            <person name="Vesth T."/>
            <person name="Frisvad J.C."/>
            <person name="Nybo J.L."/>
            <person name="Theobald S."/>
            <person name="Kildgaard S."/>
            <person name="Isbrandt T."/>
            <person name="Kuo A."/>
            <person name="Sato A."/>
            <person name="Lyhne E.K."/>
            <person name="Kogle M.E."/>
            <person name="Wiebenga A."/>
            <person name="Kun R.S."/>
            <person name="Lubbers R.J."/>
            <person name="Makela M.R."/>
            <person name="Barry K."/>
            <person name="Chovatia M."/>
            <person name="Clum A."/>
            <person name="Daum C."/>
            <person name="Haridas S."/>
            <person name="He G."/>
            <person name="LaButti K."/>
            <person name="Lipzen A."/>
            <person name="Mondo S."/>
            <person name="Riley R."/>
            <person name="Salamov A."/>
            <person name="Simmons B.A."/>
            <person name="Magnuson J.K."/>
            <person name="Henrissat B."/>
            <person name="Mortensen U.H."/>
            <person name="Larsen T.O."/>
            <person name="Devries R.P."/>
            <person name="Grigoriev I.V."/>
            <person name="Machida M."/>
            <person name="Baker S.E."/>
            <person name="Andersen M.R."/>
        </authorList>
    </citation>
    <scope>NUCLEOTIDE SEQUENCE [LARGE SCALE GENOMIC DNA]</scope>
    <source>
        <strain evidence="12">CBS 553.77</strain>
    </source>
</reference>
<sequence length="346" mass="39469">MTTAHRPTFDPAQGREALRGPAYHQRLLPAHTYLKTRQLGQGTEGEAQQRDLRAELLQAEAAHFAKKRGISVDEPTVESAEPIRQIEGGRPGGDSGGTEDEDPEAKRRRILEETRDIDADSDGSEDESSEEESDDEEDEAAELMRELEKIKKERQEQKEKEERERAAEEEEQREYDIARGNPLLNPQDFNLKRRWDDDVVFKNQARGTEDKRGKEFVNDLLRSDFHKRFMMESQPTSKALHYRINTNISQLLQRFENIMATATVESTSHTSTAVETYQLDVESTALVRAAEDILSLTRAMKETWLFGKLNTLGEDETDVKRLEELEKDATAIQKAIEEGGLLKPTK</sequence>
<name>A0A5N6Z6D6_9EURO</name>
<keyword evidence="12" id="KW-1185">Reference proteome</keyword>
<dbReference type="Gene3D" id="6.10.280.160">
    <property type="entry name" value="Mediator of RNA polymerase II transcription subunit 22"/>
    <property type="match status" value="1"/>
</dbReference>
<dbReference type="OrthoDB" id="30179at2759"/>
<evidence type="ECO:0000256" key="6">
    <source>
        <dbReference type="ARBA" id="ARBA00023015"/>
    </source>
</evidence>
<dbReference type="GO" id="GO:0003712">
    <property type="term" value="F:transcription coregulator activity"/>
    <property type="evidence" value="ECO:0007669"/>
    <property type="project" value="InterPro"/>
</dbReference>
<evidence type="ECO:0000256" key="4">
    <source>
        <dbReference type="ARBA" id="ARBA00006644"/>
    </source>
</evidence>
<proteinExistence type="inferred from homology"/>
<keyword evidence="8" id="KW-0508">mRNA splicing</keyword>
<accession>A0A5N6Z6D6</accession>
<dbReference type="PANTHER" id="PTHR12718">
    <property type="entry name" value="CELL CYCLE CONTROL PROTEIN CWF15"/>
    <property type="match status" value="1"/>
</dbReference>
<evidence type="ECO:0008006" key="13">
    <source>
        <dbReference type="Google" id="ProtNLM"/>
    </source>
</evidence>
<evidence type="ECO:0000256" key="3">
    <source>
        <dbReference type="ARBA" id="ARBA00005942"/>
    </source>
</evidence>
<dbReference type="GO" id="GO:0006357">
    <property type="term" value="P:regulation of transcription by RNA polymerase II"/>
    <property type="evidence" value="ECO:0007669"/>
    <property type="project" value="InterPro"/>
</dbReference>
<evidence type="ECO:0000256" key="10">
    <source>
        <dbReference type="SAM" id="MobiDB-lite"/>
    </source>
</evidence>
<dbReference type="GO" id="GO:0016592">
    <property type="term" value="C:mediator complex"/>
    <property type="evidence" value="ECO:0007669"/>
    <property type="project" value="InterPro"/>
</dbReference>
<dbReference type="GO" id="GO:0003723">
    <property type="term" value="F:RNA binding"/>
    <property type="evidence" value="ECO:0007669"/>
    <property type="project" value="TreeGrafter"/>
</dbReference>
<protein>
    <recommendedName>
        <fullName evidence="13">Cwf15/Cwc15 cell cycle control protein-domain-containing protein</fullName>
    </recommendedName>
</protein>
<dbReference type="Pfam" id="PF04889">
    <property type="entry name" value="Cwf_Cwc_15"/>
    <property type="match status" value="1"/>
</dbReference>
<evidence type="ECO:0000256" key="1">
    <source>
        <dbReference type="ARBA" id="ARBA00003777"/>
    </source>
</evidence>
<keyword evidence="5" id="KW-0507">mRNA processing</keyword>
<dbReference type="AlphaFoldDB" id="A0A5N6Z6D6"/>
<comment type="function">
    <text evidence="1">Involved in pre-mRNA splicing.</text>
</comment>
<keyword evidence="9" id="KW-0539">Nucleus</keyword>
<comment type="subcellular location">
    <subcellularLocation>
        <location evidence="2">Nucleus</location>
    </subcellularLocation>
</comment>
<dbReference type="PANTHER" id="PTHR12718:SF2">
    <property type="entry name" value="SPLICEOSOME-ASSOCIATED PROTEIN CWC15 HOMOLOG"/>
    <property type="match status" value="1"/>
</dbReference>
<feature type="region of interest" description="Disordered" evidence="10">
    <location>
        <begin position="1"/>
        <end position="20"/>
    </location>
</feature>
<evidence type="ECO:0000256" key="5">
    <source>
        <dbReference type="ARBA" id="ARBA00022664"/>
    </source>
</evidence>
<evidence type="ECO:0000256" key="7">
    <source>
        <dbReference type="ARBA" id="ARBA00023163"/>
    </source>
</evidence>
<gene>
    <name evidence="11" type="ORF">BDV28DRAFT_158041</name>
</gene>
<dbReference type="InterPro" id="IPR009332">
    <property type="entry name" value="Med22"/>
</dbReference>
<dbReference type="GO" id="GO:0071013">
    <property type="term" value="C:catalytic step 2 spliceosome"/>
    <property type="evidence" value="ECO:0007669"/>
    <property type="project" value="TreeGrafter"/>
</dbReference>
<feature type="compositionally biased region" description="Basic and acidic residues" evidence="10">
    <location>
        <begin position="142"/>
        <end position="166"/>
    </location>
</feature>
<dbReference type="EMBL" id="ML739137">
    <property type="protein sequence ID" value="KAE8352239.1"/>
    <property type="molecule type" value="Genomic_DNA"/>
</dbReference>
<evidence type="ECO:0000256" key="2">
    <source>
        <dbReference type="ARBA" id="ARBA00004123"/>
    </source>
</evidence>
<feature type="region of interest" description="Disordered" evidence="10">
    <location>
        <begin position="65"/>
        <end position="174"/>
    </location>
</feature>
<feature type="compositionally biased region" description="Acidic residues" evidence="10">
    <location>
        <begin position="119"/>
        <end position="141"/>
    </location>
</feature>
<keyword evidence="6" id="KW-0805">Transcription regulation</keyword>
<organism evidence="11 12">
    <name type="scientific">Aspergillus coremiiformis</name>
    <dbReference type="NCBI Taxonomy" id="138285"/>
    <lineage>
        <taxon>Eukaryota</taxon>
        <taxon>Fungi</taxon>
        <taxon>Dikarya</taxon>
        <taxon>Ascomycota</taxon>
        <taxon>Pezizomycotina</taxon>
        <taxon>Eurotiomycetes</taxon>
        <taxon>Eurotiomycetidae</taxon>
        <taxon>Eurotiales</taxon>
        <taxon>Aspergillaceae</taxon>
        <taxon>Aspergillus</taxon>
        <taxon>Aspergillus subgen. Circumdati</taxon>
    </lineage>
</organism>
<keyword evidence="7" id="KW-0804">Transcription</keyword>
<dbReference type="Pfam" id="PF06179">
    <property type="entry name" value="Med22"/>
    <property type="match status" value="1"/>
</dbReference>
<evidence type="ECO:0000256" key="9">
    <source>
        <dbReference type="ARBA" id="ARBA00023242"/>
    </source>
</evidence>
<evidence type="ECO:0000313" key="11">
    <source>
        <dbReference type="EMBL" id="KAE8352239.1"/>
    </source>
</evidence>
<dbReference type="GO" id="GO:0045292">
    <property type="term" value="P:mRNA cis splicing, via spliceosome"/>
    <property type="evidence" value="ECO:0007669"/>
    <property type="project" value="TreeGrafter"/>
</dbReference>
<evidence type="ECO:0000313" key="12">
    <source>
        <dbReference type="Proteomes" id="UP000327118"/>
    </source>
</evidence>
<comment type="similarity">
    <text evidence="4">Belongs to the CWC15 family.</text>
</comment>
<comment type="similarity">
    <text evidence="3">Belongs to the Mediator complex subunit 22 family.</text>
</comment>
<dbReference type="Proteomes" id="UP000327118">
    <property type="component" value="Unassembled WGS sequence"/>
</dbReference>